<feature type="domain" description="Thioredoxin" evidence="1">
    <location>
        <begin position="41"/>
        <end position="164"/>
    </location>
</feature>
<dbReference type="EMBL" id="AFVZ01000001">
    <property type="protein sequence ID" value="EHN58776.1"/>
    <property type="molecule type" value="Genomic_DNA"/>
</dbReference>
<proteinExistence type="predicted"/>
<dbReference type="InterPro" id="IPR013766">
    <property type="entry name" value="Thioredoxin_domain"/>
</dbReference>
<protein>
    <submittedName>
        <fullName evidence="2">Putative bacteriocin transport accessory protein</fullName>
    </submittedName>
</protein>
<dbReference type="PROSITE" id="PS51352">
    <property type="entry name" value="THIOREDOXIN_2"/>
    <property type="match status" value="1"/>
</dbReference>
<reference evidence="2 3" key="1">
    <citation type="journal article" date="2012" name="PLoS ONE">
        <title>Functional divergence in the genus oenococcus as predicted by genome sequencing of the newly-described species, Oenococcus kitaharae.</title>
        <authorList>
            <person name="Borneman A.R."/>
            <person name="McCarthy J.M."/>
            <person name="Chambers P.J."/>
            <person name="Bartowsky E.J."/>
        </authorList>
    </citation>
    <scope>NUCLEOTIDE SEQUENCE [LARGE SCALE GENOMIC DNA]</scope>
    <source>
        <strain evidence="3">DSM17330</strain>
    </source>
</reference>
<name>G9WF56_9LACO</name>
<accession>G9WF56</accession>
<dbReference type="AlphaFoldDB" id="G9WF56"/>
<dbReference type="Gene3D" id="3.40.30.10">
    <property type="entry name" value="Glutaredoxin"/>
    <property type="match status" value="1"/>
</dbReference>
<evidence type="ECO:0000259" key="1">
    <source>
        <dbReference type="PROSITE" id="PS51352"/>
    </source>
</evidence>
<dbReference type="eggNOG" id="COG0526">
    <property type="taxonomic scope" value="Bacteria"/>
</dbReference>
<dbReference type="Proteomes" id="UP000004959">
    <property type="component" value="Chromosome"/>
</dbReference>
<keyword evidence="3" id="KW-1185">Reference proteome</keyword>
<dbReference type="InterPro" id="IPR036249">
    <property type="entry name" value="Thioredoxin-like_sf"/>
</dbReference>
<dbReference type="HOGENOM" id="CLU_1585553_0_0_9"/>
<evidence type="ECO:0000313" key="2">
    <source>
        <dbReference type="EMBL" id="EHN58776.1"/>
    </source>
</evidence>
<comment type="caution">
    <text evidence="2">The sequence shown here is derived from an EMBL/GenBank/DDBJ whole genome shotgun (WGS) entry which is preliminary data.</text>
</comment>
<evidence type="ECO:0000313" key="3">
    <source>
        <dbReference type="Proteomes" id="UP000004959"/>
    </source>
</evidence>
<dbReference type="CDD" id="cd02947">
    <property type="entry name" value="TRX_family"/>
    <property type="match status" value="1"/>
</dbReference>
<gene>
    <name evidence="2" type="ORF">OKIT_0665</name>
</gene>
<dbReference type="PATRIC" id="fig|1045004.4.peg.665"/>
<sequence length="172" mass="19823">MKRMSLIILSLCLLGAGFYATYVLAVRQTQTKTPVYQDKSPRFIHDAPAKTLAAMTREAKPGIYYFGYPNCPWCVELLPVFDRELKRQHKQAQVVNTRADNYRSVDNIVLEKFFIKHTFEKRLSVPFIVVIQKDGKVKTHIGTVKGHNAPLASMTREQQSQLEKQLRELIKE</sequence>
<organism evidence="2 3">
    <name type="scientific">Oenococcus kitaharae DSM 17330</name>
    <dbReference type="NCBI Taxonomy" id="1045004"/>
    <lineage>
        <taxon>Bacteria</taxon>
        <taxon>Bacillati</taxon>
        <taxon>Bacillota</taxon>
        <taxon>Bacilli</taxon>
        <taxon>Lactobacillales</taxon>
        <taxon>Lactobacillaceae</taxon>
        <taxon>Oenococcus</taxon>
    </lineage>
</organism>
<dbReference type="SUPFAM" id="SSF52833">
    <property type="entry name" value="Thioredoxin-like"/>
    <property type="match status" value="1"/>
</dbReference>